<dbReference type="GeneID" id="37015544"/>
<evidence type="ECO:0000313" key="3">
    <source>
        <dbReference type="EMBL" id="PWN22245.1"/>
    </source>
</evidence>
<evidence type="ECO:0000256" key="2">
    <source>
        <dbReference type="SAM" id="Phobius"/>
    </source>
</evidence>
<feature type="region of interest" description="Disordered" evidence="1">
    <location>
        <begin position="313"/>
        <end position="333"/>
    </location>
</feature>
<accession>A0A316UGG5</accession>
<dbReference type="AlphaFoldDB" id="A0A316UGG5"/>
<keyword evidence="4" id="KW-1185">Reference proteome</keyword>
<dbReference type="EMBL" id="KZ819323">
    <property type="protein sequence ID" value="PWN22245.1"/>
    <property type="molecule type" value="Genomic_DNA"/>
</dbReference>
<keyword evidence="2" id="KW-0472">Membrane</keyword>
<reference evidence="3 4" key="1">
    <citation type="journal article" date="2018" name="Mol. Biol. Evol.">
        <title>Broad Genomic Sampling Reveals a Smut Pathogenic Ancestry of the Fungal Clade Ustilaginomycotina.</title>
        <authorList>
            <person name="Kijpornyongpan T."/>
            <person name="Mondo S.J."/>
            <person name="Barry K."/>
            <person name="Sandor L."/>
            <person name="Lee J."/>
            <person name="Lipzen A."/>
            <person name="Pangilinan J."/>
            <person name="LaButti K."/>
            <person name="Hainaut M."/>
            <person name="Henrissat B."/>
            <person name="Grigoriev I.V."/>
            <person name="Spatafora J.W."/>
            <person name="Aime M.C."/>
        </authorList>
    </citation>
    <scope>NUCLEOTIDE SEQUENCE [LARGE SCALE GENOMIC DNA]</scope>
    <source>
        <strain evidence="3 4">MCA 4718</strain>
    </source>
</reference>
<evidence type="ECO:0000313" key="4">
    <source>
        <dbReference type="Proteomes" id="UP000245942"/>
    </source>
</evidence>
<feature type="region of interest" description="Disordered" evidence="1">
    <location>
        <begin position="441"/>
        <end position="477"/>
    </location>
</feature>
<feature type="transmembrane region" description="Helical" evidence="2">
    <location>
        <begin position="79"/>
        <end position="98"/>
    </location>
</feature>
<name>A0A316UGG5_9BASI</name>
<dbReference type="Proteomes" id="UP000245942">
    <property type="component" value="Unassembled WGS sequence"/>
</dbReference>
<feature type="region of interest" description="Disordered" evidence="1">
    <location>
        <begin position="382"/>
        <end position="406"/>
    </location>
</feature>
<dbReference type="RefSeq" id="XP_025349405.1">
    <property type="nucleotide sequence ID" value="XM_025493810.1"/>
</dbReference>
<organism evidence="3 4">
    <name type="scientific">Pseudomicrostroma glucosiphilum</name>
    <dbReference type="NCBI Taxonomy" id="1684307"/>
    <lineage>
        <taxon>Eukaryota</taxon>
        <taxon>Fungi</taxon>
        <taxon>Dikarya</taxon>
        <taxon>Basidiomycota</taxon>
        <taxon>Ustilaginomycotina</taxon>
        <taxon>Exobasidiomycetes</taxon>
        <taxon>Microstromatales</taxon>
        <taxon>Microstromatales incertae sedis</taxon>
        <taxon>Pseudomicrostroma</taxon>
    </lineage>
</organism>
<dbReference type="STRING" id="1684307.A0A316UGG5"/>
<dbReference type="OrthoDB" id="5327148at2759"/>
<feature type="transmembrane region" description="Helical" evidence="2">
    <location>
        <begin position="14"/>
        <end position="36"/>
    </location>
</feature>
<keyword evidence="2" id="KW-1133">Transmembrane helix</keyword>
<evidence type="ECO:0000256" key="1">
    <source>
        <dbReference type="SAM" id="MobiDB-lite"/>
    </source>
</evidence>
<protein>
    <submittedName>
        <fullName evidence="3">Uncharacterized protein</fullName>
    </submittedName>
</protein>
<keyword evidence="2" id="KW-0812">Transmembrane</keyword>
<proteinExistence type="predicted"/>
<feature type="transmembrane region" description="Helical" evidence="2">
    <location>
        <begin position="152"/>
        <end position="171"/>
    </location>
</feature>
<gene>
    <name evidence="3" type="ORF">BCV69DRAFT_292755</name>
</gene>
<sequence length="508" mass="54751">MLTRTGAAFVGLNFVRLLSITALLLVLAATLEVMVIDGRLVAAARKEDAEVWDDCEYVPGTDVPTHTWGLFWTQLDRTFVLVLCIICVFSEAMLILVLPMGAEANWGGYCEKAFNYCLPVLGRRSGTGALGGVQMMIGANLLSHYSEGFPLATAWLLFFVGLINFLFGISFKQPAKDYRSFTASRRLAAGSIGWPRRRTVTEDIEKAPKSLAGDVQQVRTLGEAFAHSGADIRAHQELLRAQARQANEKVERDIEARLASEFRGDSKHSAKMGSDRGLSGAFMYDSEQGTTVVIGRPATRAASITSASVSHVVPAQSRRGSHTVASPPYTREPTNYFTDGSPARGPTAALPASSHVAPSVVSSAKGGFKRKSLALAKATRRRLSNSSTVRAGTAGRRSVLWGQGTHTVPSLTRRRLAQQAEKERAQLLRLAAELKLPRSDEHNAAAARWEPVGPTAPSAKSTYSRGDEEALVTSYSPTSTTGFTSHMSLAASPLQELPLPLPCLQDPA</sequence>